<dbReference type="NCBIfam" id="TIGR02549">
    <property type="entry name" value="CRISPR_DxTHG"/>
    <property type="match status" value="1"/>
</dbReference>
<dbReference type="InterPro" id="IPR011742">
    <property type="entry name" value="CRISPR-assoc_prot_TM1812"/>
</dbReference>
<sequence>MGVHFLSVLGTNLYEPVVYEFTGKEQEAAEQQFVQIALMHSWKEQILNDGKITILLTDGARAKNWLDRDYDNKDVAFSQRWASEKKREVQEGKRKAGMCTVLQAQEPQLFEKVSEISILDAKTEEEIWSVFETIYESIGEGDEIVFDITHSFRSIPLLAVTVMNYAKVLKNCSIKGIYYGAFEAAQVRDGVKYAPVIDLTVYNEILDWTNAAEAFMKYGIAAKMKAVYDEKIHRIRLESGQEVFKQRIDQWKPVKYKVDAMQNLAECIYTNRGTDAKEIKIGNAYRRSIKNAYMHLIENSTEQSKHIAREIKPLYPLMEKIESRYQEYFDKEKNYEVGLGVVKWSIDNHMIQQGYTALEETVKTYLCYRYNLDDKTEATRDDVIGRILTGLNKIMSTKKASVQEFQSYREREPEKVLMEIRGRMDPKAVEKYDSLINEMIRTMPLQLVVLGSCVKELRNDISHMGFRISPQTAERLGSLLKTYYEEFLAFIQAESAWQDTPSETV</sequence>
<evidence type="ECO:0000313" key="1">
    <source>
        <dbReference type="EMBL" id="EMZ39672.1"/>
    </source>
</evidence>
<accession>N2BD76</accession>
<dbReference type="eggNOG" id="COG1517">
    <property type="taxonomic scope" value="Bacteria"/>
</dbReference>
<protein>
    <submittedName>
        <fullName evidence="1">Tm1812 family CRISPR-associated protein</fullName>
    </submittedName>
</protein>
<dbReference type="STRING" id="1235802.C823_00005"/>
<reference evidence="1 2" key="1">
    <citation type="journal article" date="2014" name="Genome Announc.">
        <title>Draft genome sequences of the altered schaedler flora, a defined bacterial community from gnotobiotic mice.</title>
        <authorList>
            <person name="Wannemuehler M.J."/>
            <person name="Overstreet A.M."/>
            <person name="Ward D.V."/>
            <person name="Phillips G.J."/>
        </authorList>
    </citation>
    <scope>NUCLEOTIDE SEQUENCE [LARGE SCALE GENOMIC DNA]</scope>
    <source>
        <strain evidence="1 2">ASF492</strain>
    </source>
</reference>
<dbReference type="Proteomes" id="UP000012589">
    <property type="component" value="Unassembled WGS sequence"/>
</dbReference>
<dbReference type="EMBL" id="AQFT01000001">
    <property type="protein sequence ID" value="EMZ39672.1"/>
    <property type="molecule type" value="Genomic_DNA"/>
</dbReference>
<organism evidence="1 2">
    <name type="scientific">Eubacterium plexicaudatum ASF492</name>
    <dbReference type="NCBI Taxonomy" id="1235802"/>
    <lineage>
        <taxon>Bacteria</taxon>
        <taxon>Bacillati</taxon>
        <taxon>Bacillota</taxon>
        <taxon>Clostridia</taxon>
        <taxon>Eubacteriales</taxon>
        <taxon>Eubacteriaceae</taxon>
        <taxon>Eubacterium</taxon>
    </lineage>
</organism>
<dbReference type="InterPro" id="IPR013383">
    <property type="entry name" value="CRISPR-assoc_prot_DxTHG_CS"/>
</dbReference>
<dbReference type="NCBIfam" id="TIGR02221">
    <property type="entry name" value="cas_TM1812"/>
    <property type="match status" value="1"/>
</dbReference>
<dbReference type="PATRIC" id="fig|1235802.3.peg.5"/>
<proteinExistence type="predicted"/>
<dbReference type="OrthoDB" id="9777703at2"/>
<keyword evidence="2" id="KW-1185">Reference proteome</keyword>
<dbReference type="CDD" id="cd09732">
    <property type="entry name" value="Csx1_III-U"/>
    <property type="match status" value="1"/>
</dbReference>
<evidence type="ECO:0000313" key="2">
    <source>
        <dbReference type="Proteomes" id="UP000012589"/>
    </source>
</evidence>
<comment type="caution">
    <text evidence="1">The sequence shown here is derived from an EMBL/GenBank/DDBJ whole genome shotgun (WGS) entry which is preliminary data.</text>
</comment>
<gene>
    <name evidence="1" type="ORF">C823_00005</name>
</gene>
<name>N2BD76_9FIRM</name>
<dbReference type="AlphaFoldDB" id="N2BD76"/>
<dbReference type="HOGENOM" id="CLU_025124_0_0_9"/>